<dbReference type="FunFam" id="3.30.200.20:FF:000177">
    <property type="entry name" value="Cysteine-rich receptor-like protein kinase 2"/>
    <property type="match status" value="1"/>
</dbReference>
<evidence type="ECO:0000256" key="11">
    <source>
        <dbReference type="ARBA" id="ARBA00023136"/>
    </source>
</evidence>
<keyword evidence="4" id="KW-0812">Transmembrane</keyword>
<dbReference type="InterPro" id="IPR038408">
    <property type="entry name" value="GNK2_sf"/>
</dbReference>
<feature type="binding site" evidence="13">
    <location>
        <position position="396"/>
    </location>
    <ligand>
        <name>ATP</name>
        <dbReference type="ChEBI" id="CHEBI:30616"/>
    </ligand>
</feature>
<comment type="caution">
    <text evidence="18">The sequence shown here is derived from an EMBL/GenBank/DDBJ whole genome shotgun (WGS) entry which is preliminary data.</text>
</comment>
<evidence type="ECO:0000256" key="3">
    <source>
        <dbReference type="ARBA" id="ARBA00022679"/>
    </source>
</evidence>
<protein>
    <submittedName>
        <fullName evidence="18">Uncharacterized protein</fullName>
    </submittedName>
</protein>
<dbReference type="Gene3D" id="1.10.510.10">
    <property type="entry name" value="Transferase(Phosphotransferase) domain 1"/>
    <property type="match status" value="1"/>
</dbReference>
<evidence type="ECO:0000259" key="16">
    <source>
        <dbReference type="PROSITE" id="PS50011"/>
    </source>
</evidence>
<evidence type="ECO:0000313" key="18">
    <source>
        <dbReference type="EMBL" id="KAK1629144.1"/>
    </source>
</evidence>
<dbReference type="CDD" id="cd23509">
    <property type="entry name" value="Gnk2-like"/>
    <property type="match status" value="2"/>
</dbReference>
<feature type="region of interest" description="Disordered" evidence="14">
    <location>
        <begin position="1002"/>
        <end position="1048"/>
    </location>
</feature>
<evidence type="ECO:0000256" key="2">
    <source>
        <dbReference type="ARBA" id="ARBA00022527"/>
    </source>
</evidence>
<keyword evidence="8" id="KW-0418">Kinase</keyword>
<dbReference type="Pfam" id="PF03732">
    <property type="entry name" value="Retrotrans_gag"/>
    <property type="match status" value="1"/>
</dbReference>
<dbReference type="InterPro" id="IPR008271">
    <property type="entry name" value="Ser/Thr_kinase_AS"/>
</dbReference>
<dbReference type="FunFam" id="1.10.510.10:FF:000384">
    <property type="entry name" value="G-type lectin S-receptor-like serine/threonine-protein kinase"/>
    <property type="match status" value="1"/>
</dbReference>
<feature type="domain" description="Protein kinase" evidence="16">
    <location>
        <begin position="368"/>
        <end position="648"/>
    </location>
</feature>
<dbReference type="AlphaFoldDB" id="A0AAD8RQA2"/>
<dbReference type="PROSITE" id="PS50011">
    <property type="entry name" value="PROTEIN_KINASE_DOM"/>
    <property type="match status" value="1"/>
</dbReference>
<evidence type="ECO:0000256" key="14">
    <source>
        <dbReference type="SAM" id="MobiDB-lite"/>
    </source>
</evidence>
<feature type="domain" description="Gnk2-homologous" evidence="17">
    <location>
        <begin position="160"/>
        <end position="271"/>
    </location>
</feature>
<evidence type="ECO:0000313" key="19">
    <source>
        <dbReference type="Proteomes" id="UP001231189"/>
    </source>
</evidence>
<dbReference type="Gene3D" id="3.30.200.20">
    <property type="entry name" value="Phosphorylase Kinase, domain 1"/>
    <property type="match status" value="1"/>
</dbReference>
<evidence type="ECO:0000256" key="12">
    <source>
        <dbReference type="ARBA" id="ARBA00023180"/>
    </source>
</evidence>
<evidence type="ECO:0000256" key="9">
    <source>
        <dbReference type="ARBA" id="ARBA00022840"/>
    </source>
</evidence>
<evidence type="ECO:0000256" key="4">
    <source>
        <dbReference type="ARBA" id="ARBA00022692"/>
    </source>
</evidence>
<evidence type="ECO:0000256" key="13">
    <source>
        <dbReference type="PROSITE-ProRule" id="PRU10141"/>
    </source>
</evidence>
<evidence type="ECO:0000256" key="6">
    <source>
        <dbReference type="ARBA" id="ARBA00022737"/>
    </source>
</evidence>
<feature type="chain" id="PRO_5042122206" evidence="15">
    <location>
        <begin position="29"/>
        <end position="1048"/>
    </location>
</feature>
<evidence type="ECO:0000256" key="1">
    <source>
        <dbReference type="ARBA" id="ARBA00004167"/>
    </source>
</evidence>
<evidence type="ECO:0000256" key="15">
    <source>
        <dbReference type="SAM" id="SignalP"/>
    </source>
</evidence>
<evidence type="ECO:0000256" key="10">
    <source>
        <dbReference type="ARBA" id="ARBA00022989"/>
    </source>
</evidence>
<evidence type="ECO:0000256" key="7">
    <source>
        <dbReference type="ARBA" id="ARBA00022741"/>
    </source>
</evidence>
<dbReference type="PROSITE" id="PS51473">
    <property type="entry name" value="GNK2"/>
    <property type="match status" value="2"/>
</dbReference>
<keyword evidence="9 13" id="KW-0067">ATP-binding</keyword>
<name>A0AAD8RQA2_LOLMU</name>
<keyword evidence="3" id="KW-0808">Transferase</keyword>
<accession>A0AAD8RQA2</accession>
<organism evidence="18 19">
    <name type="scientific">Lolium multiflorum</name>
    <name type="common">Italian ryegrass</name>
    <name type="synonym">Lolium perenne subsp. multiflorum</name>
    <dbReference type="NCBI Taxonomy" id="4521"/>
    <lineage>
        <taxon>Eukaryota</taxon>
        <taxon>Viridiplantae</taxon>
        <taxon>Streptophyta</taxon>
        <taxon>Embryophyta</taxon>
        <taxon>Tracheophyta</taxon>
        <taxon>Spermatophyta</taxon>
        <taxon>Magnoliopsida</taxon>
        <taxon>Liliopsida</taxon>
        <taxon>Poales</taxon>
        <taxon>Poaceae</taxon>
        <taxon>BOP clade</taxon>
        <taxon>Pooideae</taxon>
        <taxon>Poodae</taxon>
        <taxon>Poeae</taxon>
        <taxon>Poeae Chloroplast Group 2 (Poeae type)</taxon>
        <taxon>Loliodinae</taxon>
        <taxon>Loliinae</taxon>
        <taxon>Lolium</taxon>
    </lineage>
</organism>
<dbReference type="GO" id="GO:0005524">
    <property type="term" value="F:ATP binding"/>
    <property type="evidence" value="ECO:0007669"/>
    <property type="project" value="UniProtKB-UniRule"/>
</dbReference>
<reference evidence="18" key="1">
    <citation type="submission" date="2023-07" db="EMBL/GenBank/DDBJ databases">
        <title>A chromosome-level genome assembly of Lolium multiflorum.</title>
        <authorList>
            <person name="Chen Y."/>
            <person name="Copetti D."/>
            <person name="Kolliker R."/>
            <person name="Studer B."/>
        </authorList>
    </citation>
    <scope>NUCLEOTIDE SEQUENCE</scope>
    <source>
        <strain evidence="18">02402/16</strain>
        <tissue evidence="18">Leaf</tissue>
    </source>
</reference>
<keyword evidence="5 15" id="KW-0732">Signal</keyword>
<dbReference type="Pfam" id="PF01657">
    <property type="entry name" value="Stress-antifung"/>
    <property type="match status" value="2"/>
</dbReference>
<dbReference type="FunFam" id="3.30.430.20:FF:000010">
    <property type="entry name" value="Cysteine-rich receptor-like protein kinase 10"/>
    <property type="match status" value="1"/>
</dbReference>
<proteinExistence type="predicted"/>
<dbReference type="InterPro" id="IPR011009">
    <property type="entry name" value="Kinase-like_dom_sf"/>
</dbReference>
<keyword evidence="7 13" id="KW-0547">Nucleotide-binding</keyword>
<sequence>MIAARYRYATAVVLALVLLPLPLPAAVTLKISCDGSVYTANGTFQANLDLLAAALPPNASASPSGFVTASVGAAPDQANALALCRGDTNASACAACVAAAFQDAQQACPQDKGVAVYSDECVLRFAGTRFIDFLQGDQWLVSELVFRGASSYILLLLSLISPVVDTATGSVNASDAYFRAAVTAIFTALVDRAVAGTNQTRKYFATGEMDFDPKLYGLAQCAPDLTPAQCQGCLGQLFRVTELRYLSARPLSLWTSAFVVWCSLRYGVSPFHEGRAMLQLAAPPAPAPEATITPPIPESGAGRNRTAAGIIAGVACSVVLMFLLSVCLCFRFRRRIKATENDHSLEKIGRAHCTIFDLPTLQQATEHFSERNKLGEGGFGTVYKGILSDGQVIAVKTLLGTTGHGLQQLHNEVVLLAELQHKNLVRLQGFCPHQNDTLLVYEYVKNGSLDNFLFGSRGLNWEQQYNIILGIAKGVLYLHEDSSMRIIHRDLKANNILLDDNMEPKIADFGLARLLEEGHTQSRTAKVVGTLGYMAPEYAMHGNVSPKIDVFSLGVLALEIVTRRSNCSSNDDGTVNLLSDVWDHWTKGTISQMLHGLDGYARNQALRCIHIGLLCVQQDPGHRPDISAVVFMLTRDSMELRPPSQPAFFFGRARASSGGLENTWLIDYGYSRHMTGNSKWFSSLDPMSCKEYITFGDNSKGSAPSAITADQICTILKDQFGMMPKRKTVGYTKPYPNEYELIPLPPKYRLPDFTKFSGSDGSSSIEHVSRYLAQLGMISASDELRVRYFSQSLTGSAFGWYTSLPPNSVQTWKQLEERFHEQYHSEASEAGIADLAQVRQKRGETVSEYIQRFRTVRNRCYSVHVSEKEAIELAVVGLSSSIKDVASQADYPSLAHMVQKLSAYEQRHPDVYQDKFKRVVTMVDAGEDEGATGEQEVAVAEWTRAAGPVTCKWVKPPGPPRGVWRQQIQMAIENGRLIFNQYAMKVDTHPFPAVNMVELGHHSEKDGDEGSCSQSKDTEGAAPCDRLRQDGKRYGGRSEEHKISTTPL</sequence>
<comment type="subcellular location">
    <subcellularLocation>
        <location evidence="1">Membrane</location>
        <topology evidence="1">Single-pass membrane protein</topology>
    </subcellularLocation>
</comment>
<dbReference type="InterPro" id="IPR005162">
    <property type="entry name" value="Retrotrans_gag_dom"/>
</dbReference>
<dbReference type="Proteomes" id="UP001231189">
    <property type="component" value="Unassembled WGS sequence"/>
</dbReference>
<dbReference type="PANTHER" id="PTHR27002">
    <property type="entry name" value="RECEPTOR-LIKE SERINE/THREONINE-PROTEIN KINASE SD1-8"/>
    <property type="match status" value="1"/>
</dbReference>
<dbReference type="PROSITE" id="PS00108">
    <property type="entry name" value="PROTEIN_KINASE_ST"/>
    <property type="match status" value="1"/>
</dbReference>
<dbReference type="InterPro" id="IPR017441">
    <property type="entry name" value="Protein_kinase_ATP_BS"/>
</dbReference>
<dbReference type="EMBL" id="JAUUTY010000005">
    <property type="protein sequence ID" value="KAK1629144.1"/>
    <property type="molecule type" value="Genomic_DNA"/>
</dbReference>
<dbReference type="SUPFAM" id="SSF56112">
    <property type="entry name" value="Protein kinase-like (PK-like)"/>
    <property type="match status" value="1"/>
</dbReference>
<gene>
    <name evidence="18" type="ORF">QYE76_003459</name>
</gene>
<feature type="compositionally biased region" description="Basic and acidic residues" evidence="14">
    <location>
        <begin position="1025"/>
        <end position="1048"/>
    </location>
</feature>
<keyword evidence="19" id="KW-1185">Reference proteome</keyword>
<evidence type="ECO:0000256" key="5">
    <source>
        <dbReference type="ARBA" id="ARBA00022729"/>
    </source>
</evidence>
<dbReference type="InterPro" id="IPR000719">
    <property type="entry name" value="Prot_kinase_dom"/>
</dbReference>
<dbReference type="Gene3D" id="3.30.430.20">
    <property type="entry name" value="Gnk2 domain, C-X8-C-X2-C motif"/>
    <property type="match status" value="2"/>
</dbReference>
<feature type="domain" description="Gnk2-homologous" evidence="17">
    <location>
        <begin position="26"/>
        <end position="130"/>
    </location>
</feature>
<dbReference type="GO" id="GO:0005886">
    <property type="term" value="C:plasma membrane"/>
    <property type="evidence" value="ECO:0007669"/>
    <property type="project" value="TreeGrafter"/>
</dbReference>
<dbReference type="CDD" id="cd14066">
    <property type="entry name" value="STKc_IRAK"/>
    <property type="match status" value="1"/>
</dbReference>
<dbReference type="SMART" id="SM00220">
    <property type="entry name" value="S_TKc"/>
    <property type="match status" value="1"/>
</dbReference>
<dbReference type="PANTHER" id="PTHR27002:SF911">
    <property type="entry name" value="OS07G0538700 PROTEIN"/>
    <property type="match status" value="1"/>
</dbReference>
<dbReference type="InterPro" id="IPR054722">
    <property type="entry name" value="PolX-like_BBD"/>
</dbReference>
<dbReference type="GO" id="GO:0004674">
    <property type="term" value="F:protein serine/threonine kinase activity"/>
    <property type="evidence" value="ECO:0007669"/>
    <property type="project" value="UniProtKB-KW"/>
</dbReference>
<keyword evidence="12" id="KW-0325">Glycoprotein</keyword>
<evidence type="ECO:0000259" key="17">
    <source>
        <dbReference type="PROSITE" id="PS51473"/>
    </source>
</evidence>
<keyword evidence="6" id="KW-0677">Repeat</keyword>
<keyword evidence="11" id="KW-0472">Membrane</keyword>
<evidence type="ECO:0000256" key="8">
    <source>
        <dbReference type="ARBA" id="ARBA00022777"/>
    </source>
</evidence>
<dbReference type="PROSITE" id="PS00107">
    <property type="entry name" value="PROTEIN_KINASE_ATP"/>
    <property type="match status" value="1"/>
</dbReference>
<dbReference type="Pfam" id="PF00069">
    <property type="entry name" value="Pkinase"/>
    <property type="match status" value="1"/>
</dbReference>
<dbReference type="Pfam" id="PF22936">
    <property type="entry name" value="Pol_BBD"/>
    <property type="match status" value="1"/>
</dbReference>
<feature type="signal peptide" evidence="15">
    <location>
        <begin position="1"/>
        <end position="28"/>
    </location>
</feature>
<keyword evidence="2" id="KW-0723">Serine/threonine-protein kinase</keyword>
<dbReference type="InterPro" id="IPR002902">
    <property type="entry name" value="GNK2"/>
</dbReference>
<keyword evidence="10" id="KW-1133">Transmembrane helix</keyword>